<evidence type="ECO:0000313" key="1">
    <source>
        <dbReference type="EMBL" id="GCE24048.1"/>
    </source>
</evidence>
<gene>
    <name evidence="1" type="ORF">KDK_78480</name>
</gene>
<comment type="caution">
    <text evidence="1">The sequence shown here is derived from an EMBL/GenBank/DDBJ whole genome shotgun (WGS) entry which is preliminary data.</text>
</comment>
<dbReference type="EMBL" id="BIFS01000002">
    <property type="protein sequence ID" value="GCE24048.1"/>
    <property type="molecule type" value="Genomic_DNA"/>
</dbReference>
<reference evidence="2" key="1">
    <citation type="submission" date="2018-12" db="EMBL/GenBank/DDBJ databases">
        <title>Tengunoibacter tsumagoiensis gen. nov., sp. nov., Dictyobacter kobayashii sp. nov., D. alpinus sp. nov., and D. joshuensis sp. nov. and description of Dictyobacteraceae fam. nov. within the order Ktedonobacterales isolated from Tengu-no-mugimeshi.</title>
        <authorList>
            <person name="Wang C.M."/>
            <person name="Zheng Y."/>
            <person name="Sakai Y."/>
            <person name="Toyoda A."/>
            <person name="Minakuchi Y."/>
            <person name="Abe K."/>
            <person name="Yokota A."/>
            <person name="Yabe S."/>
        </authorList>
    </citation>
    <scope>NUCLEOTIDE SEQUENCE [LARGE SCALE GENOMIC DNA]</scope>
    <source>
        <strain evidence="2">Uno11</strain>
    </source>
</reference>
<name>A0A402AY82_9CHLR</name>
<proteinExistence type="predicted"/>
<sequence>MISSVYETILNYKSIIFNIFDIKYDIKCFTWYRRVKMSMSKYMLMLLKGLSRRDEASIECYR</sequence>
<organism evidence="1 2">
    <name type="scientific">Dictyobacter kobayashii</name>
    <dbReference type="NCBI Taxonomy" id="2014872"/>
    <lineage>
        <taxon>Bacteria</taxon>
        <taxon>Bacillati</taxon>
        <taxon>Chloroflexota</taxon>
        <taxon>Ktedonobacteria</taxon>
        <taxon>Ktedonobacterales</taxon>
        <taxon>Dictyobacteraceae</taxon>
        <taxon>Dictyobacter</taxon>
    </lineage>
</organism>
<dbReference type="AlphaFoldDB" id="A0A402AY82"/>
<dbReference type="Proteomes" id="UP000287188">
    <property type="component" value="Unassembled WGS sequence"/>
</dbReference>
<evidence type="ECO:0000313" key="2">
    <source>
        <dbReference type="Proteomes" id="UP000287188"/>
    </source>
</evidence>
<accession>A0A402AY82</accession>
<protein>
    <submittedName>
        <fullName evidence="1">Uncharacterized protein</fullName>
    </submittedName>
</protein>
<keyword evidence="2" id="KW-1185">Reference proteome</keyword>